<dbReference type="Pfam" id="PF24295">
    <property type="entry name" value="DUF7480"/>
    <property type="match status" value="1"/>
</dbReference>
<protein>
    <recommendedName>
        <fullName evidence="2">DUF7480 domain-containing protein</fullName>
    </recommendedName>
</protein>
<accession>A0A090UXL6</accession>
<feature type="signal peptide" evidence="1">
    <location>
        <begin position="1"/>
        <end position="19"/>
    </location>
</feature>
<dbReference type="PROSITE" id="PS51257">
    <property type="entry name" value="PROKAR_LIPOPROTEIN"/>
    <property type="match status" value="1"/>
</dbReference>
<evidence type="ECO:0000259" key="2">
    <source>
        <dbReference type="Pfam" id="PF24295"/>
    </source>
</evidence>
<evidence type="ECO:0000313" key="4">
    <source>
        <dbReference type="Proteomes" id="UP000029462"/>
    </source>
</evidence>
<keyword evidence="1" id="KW-0732">Signal</keyword>
<dbReference type="eggNOG" id="ENOG5033IT3">
    <property type="taxonomic scope" value="Bacteria"/>
</dbReference>
<dbReference type="NCBIfam" id="NF045617">
    <property type="entry name" value="mostly_LP"/>
    <property type="match status" value="1"/>
</dbReference>
<dbReference type="EMBL" id="BBMZ01000007">
    <property type="protein sequence ID" value="GAL57271.1"/>
    <property type="molecule type" value="Genomic_DNA"/>
</dbReference>
<reference evidence="3 4" key="1">
    <citation type="submission" date="2014-09" db="EMBL/GenBank/DDBJ databases">
        <title>Whole genome shotgun sequence of Escherichia vulneris NBRC 102420.</title>
        <authorList>
            <person name="Yoshida Y."/>
            <person name="Hosoyama A."/>
            <person name="Tsuchikane K."/>
            <person name="Ohji S."/>
            <person name="Ichikawa N."/>
            <person name="Kimura A."/>
            <person name="Yamazoe A."/>
            <person name="Ezaki T."/>
            <person name="Fujita N."/>
        </authorList>
    </citation>
    <scope>NUCLEOTIDE SEQUENCE [LARGE SCALE GENOMIC DNA]</scope>
    <source>
        <strain evidence="3 4">NBRC 102420</strain>
    </source>
</reference>
<name>A0A090UXL6_PSEVU</name>
<evidence type="ECO:0000313" key="3">
    <source>
        <dbReference type="EMBL" id="GAL57271.1"/>
    </source>
</evidence>
<dbReference type="InterPro" id="IPR055903">
    <property type="entry name" value="DUF7480"/>
</dbReference>
<proteinExistence type="predicted"/>
<dbReference type="AlphaFoldDB" id="A0A090UXL6"/>
<organism evidence="3 4">
    <name type="scientific">Pseudescherichia vulneris NBRC 102420</name>
    <dbReference type="NCBI Taxonomy" id="1115515"/>
    <lineage>
        <taxon>Bacteria</taxon>
        <taxon>Pseudomonadati</taxon>
        <taxon>Pseudomonadota</taxon>
        <taxon>Gammaproteobacteria</taxon>
        <taxon>Enterobacterales</taxon>
        <taxon>Enterobacteriaceae</taxon>
        <taxon>Pseudescherichia</taxon>
    </lineage>
</organism>
<feature type="domain" description="DUF7480" evidence="2">
    <location>
        <begin position="27"/>
        <end position="120"/>
    </location>
</feature>
<evidence type="ECO:0000256" key="1">
    <source>
        <dbReference type="SAM" id="SignalP"/>
    </source>
</evidence>
<dbReference type="Proteomes" id="UP000029462">
    <property type="component" value="Unassembled WGS sequence"/>
</dbReference>
<dbReference type="OrthoDB" id="6565577at2"/>
<gene>
    <name evidence="3" type="ORF">EV102420_07_00895</name>
</gene>
<dbReference type="RefSeq" id="WP_072015187.1">
    <property type="nucleotide sequence ID" value="NZ_BBMZ01000007.1"/>
</dbReference>
<comment type="caution">
    <text evidence="3">The sequence shown here is derived from an EMBL/GenBank/DDBJ whole genome shotgun (WGS) entry which is preliminary data.</text>
</comment>
<feature type="chain" id="PRO_5001865172" description="DUF7480 domain-containing protein" evidence="1">
    <location>
        <begin position="20"/>
        <end position="126"/>
    </location>
</feature>
<sequence>MKKFLFMCSLILLAGCAGPGDRLPDVQNANVDLHGTQPCIASVFAPGDRISSIQIGSTSGDNESFHKYFTDDLLIPVSGKCLPLFDYRFSPGKQYVVYYSIDNPNNKRERIIQASFSISNELKNRS</sequence>
<keyword evidence="4" id="KW-1185">Reference proteome</keyword>
<dbReference type="InterPro" id="IPR054657">
    <property type="entry name" value="T6SS_periplasmic_put"/>
</dbReference>